<evidence type="ECO:0000313" key="1">
    <source>
        <dbReference type="EMBL" id="MCC2222314.1"/>
    </source>
</evidence>
<organism evidence="1 2">
    <name type="scientific">Anthropogastromicrobium aceti</name>
    <dbReference type="NCBI Taxonomy" id="2981768"/>
    <lineage>
        <taxon>Bacteria</taxon>
        <taxon>Bacillati</taxon>
        <taxon>Bacillota</taxon>
        <taxon>Clostridia</taxon>
        <taxon>Lachnospirales</taxon>
        <taxon>Lachnospiraceae</taxon>
        <taxon>Anthropogastromicrobium</taxon>
    </lineage>
</organism>
<dbReference type="EMBL" id="JAJEQN010000031">
    <property type="protein sequence ID" value="MCC2222314.1"/>
    <property type="molecule type" value="Genomic_DNA"/>
</dbReference>
<gene>
    <name evidence="1" type="ORF">LKD48_11825</name>
</gene>
<evidence type="ECO:0000313" key="2">
    <source>
        <dbReference type="Proteomes" id="UP001198200"/>
    </source>
</evidence>
<accession>A0AAE3E5G2</accession>
<comment type="caution">
    <text evidence="1">The sequence shown here is derived from an EMBL/GenBank/DDBJ whole genome shotgun (WGS) entry which is preliminary data.</text>
</comment>
<dbReference type="Proteomes" id="UP001198200">
    <property type="component" value="Unassembled WGS sequence"/>
</dbReference>
<protein>
    <submittedName>
        <fullName evidence="1">Uncharacterized protein</fullName>
    </submittedName>
</protein>
<dbReference type="RefSeq" id="WP_308732089.1">
    <property type="nucleotide sequence ID" value="NZ_JAJEQN010000031.1"/>
</dbReference>
<sequence>MADRQKSNMRTPEKWINVDESFEKKYPSLYQTITQMPEFIEHNKKAEAGISKVGNVKLLWALQVQTILTKQDLLKSVSLQKDYVQYASDFGKTVPINEVQRNKWGRWLSTSEVETQILPQLREHIRQKLGKPDWKFQLDVENIGKKKEIYHIWLNADELPVVLERKIDCTRLGLCTDIDEVQSYLLELTDEIIEDVRKEQAARQRQQMKDLIRDYWEEIERKGQECVNAYLSQVCRNNAKFEGTLHCNKYEDKRVDITVSHLGMKFICDTFSGKSIASFFQEPTWIKSYLTITERNDRLWDLICVDWDAATEAKLKKFVKKLEQEVKEGIPLAPSTSPVSYKRELDDKVKEYNSWAISWLDGFSTGMEKAVDGKLYIEQQKVIFTNEAGSITVNGKGSKYTASEQFKKYQLLKNTKLRERCRQHAIEVFSGFGRIKCKSKNAGILNGDTKLTFHMAGIPAFSYLYKTASYQQSVPEWKKTLQRNVKQIKMLAAATKEERKNELKKQYHLYLDSYLARDIFECVSKNETYITQNAVVQLMRGTKVTLNANVLESRGHGFYSLYSADEVSDMVTEMLDSEILMSKEIKGTYGYFYILKIPQKTRQELEELNTLMGDEQSSWTETKQEEVRKNLRDGIAISDSKAERFLKYEILRKEKSPSTYMDLINLASNPIVLVLHELEVRKYFADAPEMIIKFVKLRYKNANTHEKKVVKQFFLC</sequence>
<reference evidence="1 2" key="1">
    <citation type="submission" date="2021-10" db="EMBL/GenBank/DDBJ databases">
        <title>Anaerobic single-cell dispensing facilitates the cultivation of human gut bacteria.</title>
        <authorList>
            <person name="Afrizal A."/>
        </authorList>
    </citation>
    <scope>NUCLEOTIDE SEQUENCE [LARGE SCALE GENOMIC DNA]</scope>
    <source>
        <strain evidence="1 2">CLA-AA-H224</strain>
    </source>
</reference>
<keyword evidence="2" id="KW-1185">Reference proteome</keyword>
<dbReference type="AlphaFoldDB" id="A0AAE3E5G2"/>
<name>A0AAE3E5G2_9FIRM</name>
<proteinExistence type="predicted"/>